<organism evidence="7 8">
    <name type="scientific">Ophiocordyceps unilateralis</name>
    <name type="common">Zombie-ant fungus</name>
    <name type="synonym">Torrubia unilateralis</name>
    <dbReference type="NCBI Taxonomy" id="268505"/>
    <lineage>
        <taxon>Eukaryota</taxon>
        <taxon>Fungi</taxon>
        <taxon>Dikarya</taxon>
        <taxon>Ascomycota</taxon>
        <taxon>Pezizomycotina</taxon>
        <taxon>Sordariomycetes</taxon>
        <taxon>Hypocreomycetidae</taxon>
        <taxon>Hypocreales</taxon>
        <taxon>Ophiocordycipitaceae</taxon>
        <taxon>Ophiocordyceps</taxon>
    </lineage>
</organism>
<keyword evidence="5" id="KW-0560">Oxidoreductase</keyword>
<keyword evidence="4" id="KW-0274">FAD</keyword>
<dbReference type="EMBL" id="LAZP02001083">
    <property type="protein sequence ID" value="PFH55215.1"/>
    <property type="molecule type" value="Genomic_DNA"/>
</dbReference>
<dbReference type="InterPro" id="IPR050416">
    <property type="entry name" value="FAD-linked_Oxidoreductase"/>
</dbReference>
<accession>A0A2A9NZ19</accession>
<dbReference type="InterPro" id="IPR006094">
    <property type="entry name" value="Oxid_FAD_bind_N"/>
</dbReference>
<dbReference type="PANTHER" id="PTHR42973">
    <property type="entry name" value="BINDING OXIDOREDUCTASE, PUTATIVE (AFU_ORTHOLOGUE AFUA_1G17690)-RELATED"/>
    <property type="match status" value="1"/>
</dbReference>
<reference evidence="7 8" key="1">
    <citation type="journal article" date="2015" name="BMC Genomics">
        <title>Gene expression during zombie ant biting behavior reflects the complexity underlying fungal parasitic behavioral manipulation.</title>
        <authorList>
            <person name="de Bekker C."/>
            <person name="Ohm R.A."/>
            <person name="Loreto R.G."/>
            <person name="Sebastian A."/>
            <person name="Albert I."/>
            <person name="Merrow M."/>
            <person name="Brachmann A."/>
            <person name="Hughes D.P."/>
        </authorList>
    </citation>
    <scope>NUCLEOTIDE SEQUENCE [LARGE SCALE GENOMIC DNA]</scope>
    <source>
        <strain evidence="7 8">SC16a</strain>
    </source>
</reference>
<evidence type="ECO:0000256" key="2">
    <source>
        <dbReference type="ARBA" id="ARBA00005466"/>
    </source>
</evidence>
<comment type="cofactor">
    <cofactor evidence="1">
        <name>FAD</name>
        <dbReference type="ChEBI" id="CHEBI:57692"/>
    </cofactor>
</comment>
<dbReference type="PROSITE" id="PS51387">
    <property type="entry name" value="FAD_PCMH"/>
    <property type="match status" value="1"/>
</dbReference>
<dbReference type="PANTHER" id="PTHR42973:SF39">
    <property type="entry name" value="FAD-BINDING PCMH-TYPE DOMAIN-CONTAINING PROTEIN"/>
    <property type="match status" value="1"/>
</dbReference>
<reference evidence="7 8" key="2">
    <citation type="journal article" date="2017" name="Sci. Rep.">
        <title>Ant-infecting Ophiocordyceps genomes reveal a high diversity of potential behavioral manipulation genes and a possible major role for enterotoxins.</title>
        <authorList>
            <person name="de Bekker C."/>
            <person name="Ohm R.A."/>
            <person name="Evans H.C."/>
            <person name="Brachmann A."/>
            <person name="Hughes D.P."/>
        </authorList>
    </citation>
    <scope>NUCLEOTIDE SEQUENCE [LARGE SCALE GENOMIC DNA]</scope>
    <source>
        <strain evidence="7 8">SC16a</strain>
    </source>
</reference>
<dbReference type="GO" id="GO:0071949">
    <property type="term" value="F:FAD binding"/>
    <property type="evidence" value="ECO:0007669"/>
    <property type="project" value="InterPro"/>
</dbReference>
<gene>
    <name evidence="7" type="ORF">XA68_10358</name>
</gene>
<dbReference type="InterPro" id="IPR016166">
    <property type="entry name" value="FAD-bd_PCMH"/>
</dbReference>
<evidence type="ECO:0000256" key="4">
    <source>
        <dbReference type="ARBA" id="ARBA00022827"/>
    </source>
</evidence>
<dbReference type="GO" id="GO:0016491">
    <property type="term" value="F:oxidoreductase activity"/>
    <property type="evidence" value="ECO:0007669"/>
    <property type="project" value="UniProtKB-KW"/>
</dbReference>
<dbReference type="AlphaFoldDB" id="A0A2A9NZ19"/>
<protein>
    <recommendedName>
        <fullName evidence="6">FAD-binding PCMH-type domain-containing protein</fullName>
    </recommendedName>
</protein>
<evidence type="ECO:0000256" key="5">
    <source>
        <dbReference type="ARBA" id="ARBA00023002"/>
    </source>
</evidence>
<proteinExistence type="inferred from homology"/>
<dbReference type="Proteomes" id="UP000037136">
    <property type="component" value="Unassembled WGS sequence"/>
</dbReference>
<dbReference type="Pfam" id="PF01565">
    <property type="entry name" value="FAD_binding_4"/>
    <property type="match status" value="1"/>
</dbReference>
<evidence type="ECO:0000313" key="7">
    <source>
        <dbReference type="EMBL" id="PFH55215.1"/>
    </source>
</evidence>
<name>A0A2A9NZ19_OPHUN</name>
<dbReference type="STRING" id="268505.A0A2A9NZ19"/>
<sequence length="383" mass="40878">MTMDHHTGFYLSLHLLRSVNFNHDRTVATVGAGALTSDLVDAGSHVGSLLLTATCDCVAFLGSLLGGGVGHLTGQYGLLVDTVLSMDLVLADGSLHTVTDLSNPDLWWALRGAGPNFGIVVDLSVHAYPDAPRTAWQATLVFVPLQLPSVLAALGALTLPPRAALSLLYALHDGTPAVIIHLFFHGSAAEATESFASLLALGPVSNSTSIKAWKDWNAPSATACKKGGRKPTWAAGLSRFHPSVFAHVFDVWHDVVLRQPGLANSSMLLNWFPMEKARSVPLESSAVPFRDAVDLFATMTMAYEDAALDDAALQFGRRVRSLWQATDGLAEPITYRTPPLSSSSSFFFVVVIADILDAATLTTPLATSRWRRSMATDLAGCKV</sequence>
<dbReference type="InterPro" id="IPR016169">
    <property type="entry name" value="FAD-bd_PCMH_sub2"/>
</dbReference>
<evidence type="ECO:0000256" key="1">
    <source>
        <dbReference type="ARBA" id="ARBA00001974"/>
    </source>
</evidence>
<evidence type="ECO:0000256" key="3">
    <source>
        <dbReference type="ARBA" id="ARBA00022630"/>
    </source>
</evidence>
<dbReference type="SUPFAM" id="SSF56176">
    <property type="entry name" value="FAD-binding/transporter-associated domain-like"/>
    <property type="match status" value="1"/>
</dbReference>
<evidence type="ECO:0000313" key="8">
    <source>
        <dbReference type="Proteomes" id="UP000037136"/>
    </source>
</evidence>
<dbReference type="Gene3D" id="3.40.462.20">
    <property type="match status" value="1"/>
</dbReference>
<feature type="domain" description="FAD-binding PCMH-type" evidence="6">
    <location>
        <begin position="1"/>
        <end position="130"/>
    </location>
</feature>
<comment type="similarity">
    <text evidence="2">Belongs to the oxygen-dependent FAD-linked oxidoreductase family.</text>
</comment>
<dbReference type="InterPro" id="IPR036318">
    <property type="entry name" value="FAD-bd_PCMH-like_sf"/>
</dbReference>
<evidence type="ECO:0000259" key="6">
    <source>
        <dbReference type="PROSITE" id="PS51387"/>
    </source>
</evidence>
<comment type="caution">
    <text evidence="7">The sequence shown here is derived from an EMBL/GenBank/DDBJ whole genome shotgun (WGS) entry which is preliminary data.</text>
</comment>
<dbReference type="Gene3D" id="3.30.465.10">
    <property type="match status" value="1"/>
</dbReference>
<dbReference type="OrthoDB" id="415825at2759"/>
<keyword evidence="8" id="KW-1185">Reference proteome</keyword>
<keyword evidence="3" id="KW-0285">Flavoprotein</keyword>